<feature type="transmembrane region" description="Helical" evidence="7">
    <location>
        <begin position="68"/>
        <end position="89"/>
    </location>
</feature>
<dbReference type="InterPro" id="IPR050622">
    <property type="entry name" value="CPA3_antiporter_subunitB"/>
</dbReference>
<dbReference type="RefSeq" id="WP_153974813.1">
    <property type="nucleotide sequence ID" value="NZ_CP039268.1"/>
</dbReference>
<dbReference type="AlphaFoldDB" id="A0A6I6EH42"/>
<dbReference type="EMBL" id="CP039268">
    <property type="protein sequence ID" value="QGU32617.1"/>
    <property type="molecule type" value="Genomic_DNA"/>
</dbReference>
<name>A0A6I6EH42_THETI</name>
<evidence type="ECO:0000313" key="10">
    <source>
        <dbReference type="Proteomes" id="UP000426424"/>
    </source>
</evidence>
<reference evidence="9 10" key="1">
    <citation type="submission" date="2019-12" db="EMBL/GenBank/DDBJ databases">
        <title>The complete genome of the thermophilic, anoxygenic phototrophic gammaproteobacterium Thermochromatium tepidum.</title>
        <authorList>
            <person name="Sattley W.M."/>
            <person name="Swingley W.D."/>
            <person name="Burchell B.M."/>
            <person name="Gurbani S.A."/>
            <person name="Kujawa C.M."/>
            <person name="Nuccio D.A."/>
            <person name="Schladweiler J."/>
            <person name="Shaffer K.N."/>
            <person name="Stokes L.M."/>
            <person name="Touchman J.W."/>
            <person name="Blankenship R.E."/>
            <person name="Madigan M.T."/>
        </authorList>
    </citation>
    <scope>NUCLEOTIDE SEQUENCE [LARGE SCALE GENOMIC DNA]</scope>
    <source>
        <strain evidence="9 10">ATCC 43061</strain>
    </source>
</reference>
<comment type="similarity">
    <text evidence="2">Belongs to the CPA3 antiporters (TC 2.A.63) subunit B family.</text>
</comment>
<proteinExistence type="inferred from homology"/>
<keyword evidence="6 7" id="KW-0472">Membrane</keyword>
<evidence type="ECO:0000256" key="7">
    <source>
        <dbReference type="SAM" id="Phobius"/>
    </source>
</evidence>
<gene>
    <name evidence="9" type="ORF">E6P07_06230</name>
</gene>
<evidence type="ECO:0000256" key="4">
    <source>
        <dbReference type="ARBA" id="ARBA00022692"/>
    </source>
</evidence>
<dbReference type="Proteomes" id="UP000426424">
    <property type="component" value="Chromosome"/>
</dbReference>
<evidence type="ECO:0000256" key="1">
    <source>
        <dbReference type="ARBA" id="ARBA00004651"/>
    </source>
</evidence>
<feature type="domain" description="Na+/H+ antiporter MnhB subunit-related protein" evidence="8">
    <location>
        <begin position="99"/>
        <end position="195"/>
    </location>
</feature>
<feature type="transmembrane region" description="Helical" evidence="7">
    <location>
        <begin position="192"/>
        <end position="214"/>
    </location>
</feature>
<evidence type="ECO:0000256" key="2">
    <source>
        <dbReference type="ARBA" id="ARBA00009425"/>
    </source>
</evidence>
<organism evidence="9 10">
    <name type="scientific">Thermochromatium tepidum ATCC 43061</name>
    <dbReference type="NCBI Taxonomy" id="316276"/>
    <lineage>
        <taxon>Bacteria</taxon>
        <taxon>Pseudomonadati</taxon>
        <taxon>Pseudomonadota</taxon>
        <taxon>Gammaproteobacteria</taxon>
        <taxon>Chromatiales</taxon>
        <taxon>Chromatiaceae</taxon>
        <taxon>Thermochromatium</taxon>
    </lineage>
</organism>
<dbReference type="InterPro" id="IPR007182">
    <property type="entry name" value="MnhB"/>
</dbReference>
<dbReference type="Pfam" id="PF04039">
    <property type="entry name" value="MnhB"/>
    <property type="match status" value="1"/>
</dbReference>
<comment type="subcellular location">
    <subcellularLocation>
        <location evidence="1">Cell membrane</location>
        <topology evidence="1">Multi-pass membrane protein</topology>
    </subcellularLocation>
</comment>
<evidence type="ECO:0000313" key="9">
    <source>
        <dbReference type="EMBL" id="QGU32617.1"/>
    </source>
</evidence>
<evidence type="ECO:0000256" key="5">
    <source>
        <dbReference type="ARBA" id="ARBA00022989"/>
    </source>
</evidence>
<evidence type="ECO:0000259" key="8">
    <source>
        <dbReference type="Pfam" id="PF04039"/>
    </source>
</evidence>
<feature type="transmembrane region" description="Helical" evidence="7">
    <location>
        <begin position="101"/>
        <end position="120"/>
    </location>
</feature>
<keyword evidence="4 7" id="KW-0812">Transmembrane</keyword>
<accession>A0A6I6EH42</accession>
<feature type="transmembrane region" description="Helical" evidence="7">
    <location>
        <begin position="126"/>
        <end position="144"/>
    </location>
</feature>
<evidence type="ECO:0000256" key="3">
    <source>
        <dbReference type="ARBA" id="ARBA00022475"/>
    </source>
</evidence>
<feature type="transmembrane region" description="Helical" evidence="7">
    <location>
        <begin position="9"/>
        <end position="27"/>
    </location>
</feature>
<protein>
    <submittedName>
        <fullName evidence="9">Sodium:proton antiporter</fullName>
    </submittedName>
</protein>
<keyword evidence="5 7" id="KW-1133">Transmembrane helix</keyword>
<dbReference type="PANTHER" id="PTHR33932:SF4">
    <property type="entry name" value="NA(+)_H(+) ANTIPORTER SUBUNIT B"/>
    <property type="match status" value="1"/>
</dbReference>
<feature type="transmembrane region" description="Helical" evidence="7">
    <location>
        <begin position="156"/>
        <end position="180"/>
    </location>
</feature>
<dbReference type="OrthoDB" id="4962908at2"/>
<keyword evidence="3" id="KW-1003">Cell membrane</keyword>
<sequence>MSSSNPQTLLIPLLLAAIGALLFWAFWSGLTGHEGERLAALALERVPESGASNPVTSVLLNFRAYDTLLELAVLLAALLGIWSLGPAAAPYQRASLLLDSLVGWVVPMLIIAGGYLLWIGGQAPGGAFQAGALLGAAGVTLALSGRPNAGLPGEPWLRVLAALGTLVFALVGLTLMGWGLGFLTYPPALAKWLILTIETGATLSIGATLAAAFLGGRPRTTRPAEP</sequence>
<dbReference type="KEGG" id="ttp:E6P07_06230"/>
<dbReference type="GO" id="GO:0005886">
    <property type="term" value="C:plasma membrane"/>
    <property type="evidence" value="ECO:0007669"/>
    <property type="project" value="UniProtKB-SubCell"/>
</dbReference>
<evidence type="ECO:0000256" key="6">
    <source>
        <dbReference type="ARBA" id="ARBA00023136"/>
    </source>
</evidence>
<dbReference type="PANTHER" id="PTHR33932">
    <property type="entry name" value="NA(+)/H(+) ANTIPORTER SUBUNIT B"/>
    <property type="match status" value="1"/>
</dbReference>
<keyword evidence="10" id="KW-1185">Reference proteome</keyword>